<dbReference type="PANTHER" id="PTHR24260:SF136">
    <property type="entry name" value="GH08193P-RELATED"/>
    <property type="match status" value="1"/>
</dbReference>
<keyword evidence="1" id="KW-0732">Signal</keyword>
<dbReference type="EMBL" id="OW152841">
    <property type="protein sequence ID" value="CAH2062042.1"/>
    <property type="molecule type" value="Genomic_DNA"/>
</dbReference>
<accession>A0ABN8IRF1</accession>
<dbReference type="InterPro" id="IPR009003">
    <property type="entry name" value="Peptidase_S1_PA"/>
</dbReference>
<dbReference type="PROSITE" id="PS50240">
    <property type="entry name" value="TRYPSIN_DOM"/>
    <property type="match status" value="1"/>
</dbReference>
<name>A0ABN8IRF1_9NEOP</name>
<dbReference type="InterPro" id="IPR001254">
    <property type="entry name" value="Trypsin_dom"/>
</dbReference>
<protein>
    <recommendedName>
        <fullName evidence="2">Peptidase S1 domain-containing protein</fullName>
    </recommendedName>
</protein>
<dbReference type="PANTHER" id="PTHR24260">
    <property type="match status" value="1"/>
</dbReference>
<sequence length="274" mass="29045">MKAVGGGARPVVLALTTLMVVSKVAHGAPQETTQLGFSPEEAACLRVFDDECTWCVALYREGGDASRGQRTGSGLYCGGALVGGRVVLTAAMCALKAPSEAVRARVPASADPRRDYAVGHTILRHNNATGTYAKDFALMVLTEDVQWDLAGNNGACLELRKPMGGDCVFIKFTTSEQFVMSPLSVRDGRCRNRRTRGEGVVACGTAEAGQCDAAVGAPVLCPITSDDQGGMSLAGVIRKPCSGDSVLISKVQMHADWFNQELQRLGLQPISYYL</sequence>
<gene>
    <name evidence="3" type="ORF">IPOD504_LOCUS11658</name>
</gene>
<dbReference type="Proteomes" id="UP000837857">
    <property type="component" value="Chromosome 29"/>
</dbReference>
<feature type="signal peptide" evidence="1">
    <location>
        <begin position="1"/>
        <end position="27"/>
    </location>
</feature>
<feature type="chain" id="PRO_5046884768" description="Peptidase S1 domain-containing protein" evidence="1">
    <location>
        <begin position="28"/>
        <end position="274"/>
    </location>
</feature>
<dbReference type="InterPro" id="IPR051333">
    <property type="entry name" value="CLIP_Serine_Protease"/>
</dbReference>
<proteinExistence type="predicted"/>
<organism evidence="3 4">
    <name type="scientific">Iphiclides podalirius</name>
    <name type="common">scarce swallowtail</name>
    <dbReference type="NCBI Taxonomy" id="110791"/>
    <lineage>
        <taxon>Eukaryota</taxon>
        <taxon>Metazoa</taxon>
        <taxon>Ecdysozoa</taxon>
        <taxon>Arthropoda</taxon>
        <taxon>Hexapoda</taxon>
        <taxon>Insecta</taxon>
        <taxon>Pterygota</taxon>
        <taxon>Neoptera</taxon>
        <taxon>Endopterygota</taxon>
        <taxon>Lepidoptera</taxon>
        <taxon>Glossata</taxon>
        <taxon>Ditrysia</taxon>
        <taxon>Papilionoidea</taxon>
        <taxon>Papilionidae</taxon>
        <taxon>Papilioninae</taxon>
        <taxon>Iphiclides</taxon>
    </lineage>
</organism>
<dbReference type="Pfam" id="PF00089">
    <property type="entry name" value="Trypsin"/>
    <property type="match status" value="1"/>
</dbReference>
<evidence type="ECO:0000313" key="4">
    <source>
        <dbReference type="Proteomes" id="UP000837857"/>
    </source>
</evidence>
<feature type="domain" description="Peptidase S1" evidence="2">
    <location>
        <begin position="24"/>
        <end position="263"/>
    </location>
</feature>
<keyword evidence="4" id="KW-1185">Reference proteome</keyword>
<evidence type="ECO:0000259" key="2">
    <source>
        <dbReference type="PROSITE" id="PS50240"/>
    </source>
</evidence>
<dbReference type="InterPro" id="IPR043504">
    <property type="entry name" value="Peptidase_S1_PA_chymotrypsin"/>
</dbReference>
<dbReference type="SUPFAM" id="SSF50494">
    <property type="entry name" value="Trypsin-like serine proteases"/>
    <property type="match status" value="1"/>
</dbReference>
<evidence type="ECO:0000313" key="3">
    <source>
        <dbReference type="EMBL" id="CAH2062042.1"/>
    </source>
</evidence>
<reference evidence="3" key="1">
    <citation type="submission" date="2022-03" db="EMBL/GenBank/DDBJ databases">
        <authorList>
            <person name="Martin H S."/>
        </authorList>
    </citation>
    <scope>NUCLEOTIDE SEQUENCE</scope>
</reference>
<evidence type="ECO:0000256" key="1">
    <source>
        <dbReference type="SAM" id="SignalP"/>
    </source>
</evidence>
<feature type="non-terminal residue" evidence="3">
    <location>
        <position position="274"/>
    </location>
</feature>
<dbReference type="Gene3D" id="2.40.10.10">
    <property type="entry name" value="Trypsin-like serine proteases"/>
    <property type="match status" value="1"/>
</dbReference>